<feature type="transmembrane region" description="Helical" evidence="8">
    <location>
        <begin position="210"/>
        <end position="226"/>
    </location>
</feature>
<dbReference type="EMBL" id="BGZK01000514">
    <property type="protein sequence ID" value="GBP47997.1"/>
    <property type="molecule type" value="Genomic_DNA"/>
</dbReference>
<evidence type="ECO:0000256" key="6">
    <source>
        <dbReference type="ARBA" id="ARBA00023170"/>
    </source>
</evidence>
<dbReference type="InterPro" id="IPR052192">
    <property type="entry name" value="Insect_Ionotropic_Sensory_Rcpt"/>
</dbReference>
<proteinExistence type="predicted"/>
<name>A0A4C1WCY6_EUMVA</name>
<dbReference type="Proteomes" id="UP000299102">
    <property type="component" value="Unassembled WGS sequence"/>
</dbReference>
<dbReference type="PANTHER" id="PTHR42643:SF30">
    <property type="entry name" value="IONOTROPIC RECEPTOR 40A-RELATED"/>
    <property type="match status" value="1"/>
</dbReference>
<organism evidence="9 10">
    <name type="scientific">Eumeta variegata</name>
    <name type="common">Bagworm moth</name>
    <name type="synonym">Eumeta japonica</name>
    <dbReference type="NCBI Taxonomy" id="151549"/>
    <lineage>
        <taxon>Eukaryota</taxon>
        <taxon>Metazoa</taxon>
        <taxon>Ecdysozoa</taxon>
        <taxon>Arthropoda</taxon>
        <taxon>Hexapoda</taxon>
        <taxon>Insecta</taxon>
        <taxon>Pterygota</taxon>
        <taxon>Neoptera</taxon>
        <taxon>Endopterygota</taxon>
        <taxon>Lepidoptera</taxon>
        <taxon>Glossata</taxon>
        <taxon>Ditrysia</taxon>
        <taxon>Tineoidea</taxon>
        <taxon>Psychidae</taxon>
        <taxon>Oiketicinae</taxon>
        <taxon>Eumeta</taxon>
    </lineage>
</organism>
<dbReference type="Gene3D" id="3.40.190.10">
    <property type="entry name" value="Periplasmic binding protein-like II"/>
    <property type="match status" value="1"/>
</dbReference>
<evidence type="ECO:0000313" key="10">
    <source>
        <dbReference type="Proteomes" id="UP000299102"/>
    </source>
</evidence>
<evidence type="ECO:0000256" key="1">
    <source>
        <dbReference type="ARBA" id="ARBA00004651"/>
    </source>
</evidence>
<keyword evidence="4 8" id="KW-1133">Transmembrane helix</keyword>
<keyword evidence="2" id="KW-1003">Cell membrane</keyword>
<comment type="caution">
    <text evidence="9">The sequence shown here is derived from an EMBL/GenBank/DDBJ whole genome shotgun (WGS) entry which is preliminary data.</text>
</comment>
<dbReference type="OrthoDB" id="7457888at2759"/>
<feature type="transmembrane region" description="Helical" evidence="8">
    <location>
        <begin position="168"/>
        <end position="190"/>
    </location>
</feature>
<keyword evidence="10" id="KW-1185">Reference proteome</keyword>
<evidence type="ECO:0000256" key="2">
    <source>
        <dbReference type="ARBA" id="ARBA00022475"/>
    </source>
</evidence>
<evidence type="ECO:0000313" key="9">
    <source>
        <dbReference type="EMBL" id="GBP47997.1"/>
    </source>
</evidence>
<keyword evidence="3 8" id="KW-0812">Transmembrane</keyword>
<evidence type="ECO:0008006" key="11">
    <source>
        <dbReference type="Google" id="ProtNLM"/>
    </source>
</evidence>
<dbReference type="AlphaFoldDB" id="A0A4C1WCY6"/>
<comment type="subcellular location">
    <subcellularLocation>
        <location evidence="1">Cell membrane</location>
        <topology evidence="1">Multi-pass membrane protein</topology>
    </subcellularLocation>
</comment>
<feature type="transmembrane region" description="Helical" evidence="8">
    <location>
        <begin position="233"/>
        <end position="251"/>
    </location>
</feature>
<evidence type="ECO:0000256" key="4">
    <source>
        <dbReference type="ARBA" id="ARBA00022989"/>
    </source>
</evidence>
<evidence type="ECO:0000256" key="7">
    <source>
        <dbReference type="ARBA" id="ARBA00023180"/>
    </source>
</evidence>
<evidence type="ECO:0000256" key="5">
    <source>
        <dbReference type="ARBA" id="ARBA00023136"/>
    </source>
</evidence>
<reference evidence="9 10" key="1">
    <citation type="journal article" date="2019" name="Commun. Biol.">
        <title>The bagworm genome reveals a unique fibroin gene that provides high tensile strength.</title>
        <authorList>
            <person name="Kono N."/>
            <person name="Nakamura H."/>
            <person name="Ohtoshi R."/>
            <person name="Tomita M."/>
            <person name="Numata K."/>
            <person name="Arakawa K."/>
        </authorList>
    </citation>
    <scope>NUCLEOTIDE SEQUENCE [LARGE SCALE GENOMIC DNA]</scope>
</reference>
<accession>A0A4C1WCY6</accession>
<dbReference type="GO" id="GO:0005886">
    <property type="term" value="C:plasma membrane"/>
    <property type="evidence" value="ECO:0007669"/>
    <property type="project" value="UniProtKB-SubCell"/>
</dbReference>
<evidence type="ECO:0000256" key="8">
    <source>
        <dbReference type="SAM" id="Phobius"/>
    </source>
</evidence>
<dbReference type="SUPFAM" id="SSF53850">
    <property type="entry name" value="Periplasmic binding protein-like II"/>
    <property type="match status" value="1"/>
</dbReference>
<dbReference type="Gene3D" id="1.10.287.70">
    <property type="match status" value="1"/>
</dbReference>
<gene>
    <name evidence="9" type="ORF">EVAR_40421_1</name>
</gene>
<dbReference type="PANTHER" id="PTHR42643">
    <property type="entry name" value="IONOTROPIC RECEPTOR 20A-RELATED"/>
    <property type="match status" value="1"/>
</dbReference>
<evidence type="ECO:0000256" key="3">
    <source>
        <dbReference type="ARBA" id="ARBA00022692"/>
    </source>
</evidence>
<keyword evidence="6" id="KW-0675">Receptor</keyword>
<keyword evidence="7" id="KW-0325">Glycoprotein</keyword>
<protein>
    <recommendedName>
        <fullName evidence="11">Ionotropic glutamate receptor C-terminal domain-containing protein</fullName>
    </recommendedName>
</protein>
<keyword evidence="5 8" id="KW-0472">Membrane</keyword>
<sequence length="459" mass="52504">MDLYTYYACDAGNCCRNFEKIIELGTCPSQNGIYVFSNKFKIEMTNCTLNVATHNWPPLSVVSKDKKENKTLGIEQLLIEMGTAHLNLNLNYSVVHDTEVFGFILPNRSMTGVLKSIEENNAQLAFGSFILSANRASGLDYVWSHLVHRDYLTIFVPPTTLVEKWKSVYLGFHIHIWILVMIVFVIYSVLTASVSNRNEEDRVFCCRDPSIILYLWGFMVLNTSSVMQRRIKFRWILFGIIWFSFLMNGFYQSSLTSLITKRDTKQVIDSIKQLEESNLKPCISRVTRIHMKLTNLTIINDDEPQPNECDKTQKAFYTVESRSDYYTVSTFSKYKVILESFNETIPRIHTVKERYGPLIYGFFIYRGFPLTQKLHLYMLRLGETGHIDKVIRDVIPEYGETRNFDGSTTSTISLSDLRISFGLLVFGCTEKGNKTGGDPKRVLPSGIDGGTPIGRADVL</sequence>